<keyword evidence="3" id="KW-1185">Reference proteome</keyword>
<comment type="caution">
    <text evidence="2">The sequence shown here is derived from an EMBL/GenBank/DDBJ whole genome shotgun (WGS) entry which is preliminary data.</text>
</comment>
<dbReference type="EMBL" id="JAAXYH010000009">
    <property type="protein sequence ID" value="NMH66069.1"/>
    <property type="molecule type" value="Genomic_DNA"/>
</dbReference>
<name>A0A972JLD4_9GAMM</name>
<keyword evidence="1" id="KW-1133">Transmembrane helix</keyword>
<feature type="transmembrane region" description="Helical" evidence="1">
    <location>
        <begin position="60"/>
        <end position="93"/>
    </location>
</feature>
<keyword evidence="1" id="KW-0812">Transmembrane</keyword>
<protein>
    <submittedName>
        <fullName evidence="2">DUF1097 domain-containing protein</fullName>
    </submittedName>
</protein>
<feature type="transmembrane region" description="Helical" evidence="1">
    <location>
        <begin position="124"/>
        <end position="145"/>
    </location>
</feature>
<reference evidence="2" key="1">
    <citation type="submission" date="2020-04" db="EMBL/GenBank/DDBJ databases">
        <title>Description of Shewanella salipaludis sp. nov., isolated from a salt marsh.</title>
        <authorList>
            <person name="Park S."/>
            <person name="Yoon J.-H."/>
        </authorList>
    </citation>
    <scope>NUCLEOTIDE SEQUENCE</scope>
    <source>
        <strain evidence="2">SHSM-M6</strain>
    </source>
</reference>
<keyword evidence="1" id="KW-0472">Membrane</keyword>
<evidence type="ECO:0000256" key="1">
    <source>
        <dbReference type="SAM" id="Phobius"/>
    </source>
</evidence>
<evidence type="ECO:0000313" key="3">
    <source>
        <dbReference type="Proteomes" id="UP000737113"/>
    </source>
</evidence>
<organism evidence="2 3">
    <name type="scientific">Shewanella salipaludis</name>
    <dbReference type="NCBI Taxonomy" id="2723052"/>
    <lineage>
        <taxon>Bacteria</taxon>
        <taxon>Pseudomonadati</taxon>
        <taxon>Pseudomonadota</taxon>
        <taxon>Gammaproteobacteria</taxon>
        <taxon>Alteromonadales</taxon>
        <taxon>Shewanellaceae</taxon>
        <taxon>Shewanella</taxon>
    </lineage>
</organism>
<evidence type="ECO:0000313" key="2">
    <source>
        <dbReference type="EMBL" id="NMH66069.1"/>
    </source>
</evidence>
<accession>A0A972JLD4</accession>
<proteinExistence type="predicted"/>
<feature type="transmembrane region" description="Helical" evidence="1">
    <location>
        <begin position="7"/>
        <end position="40"/>
    </location>
</feature>
<sequence>MENRCQVAISAGVLAALWCGIADVFQLVSWIGFLGCSTFFAQGHAGFKGVVMTWCTNLSGVFWAWLIIAGGSFFVSPLAGYLLTGIATAAMCLQASYSRLAFIPGAFIGCCATFAMGGDLANTLPALICGGLLGYCMSLLTAQLISLKPKTAEA</sequence>
<feature type="transmembrane region" description="Helical" evidence="1">
    <location>
        <begin position="100"/>
        <end position="118"/>
    </location>
</feature>
<dbReference type="InterPro" id="IPR009476">
    <property type="entry name" value="DUF1097"/>
</dbReference>
<dbReference type="AlphaFoldDB" id="A0A972JLD4"/>
<gene>
    <name evidence="2" type="ORF">HC757_12955</name>
</gene>
<dbReference type="Pfam" id="PF06496">
    <property type="entry name" value="DUF1097"/>
    <property type="match status" value="1"/>
</dbReference>
<dbReference type="RefSeq" id="WP_169564799.1">
    <property type="nucleotide sequence ID" value="NZ_JAAXYH010000009.1"/>
</dbReference>
<dbReference type="Proteomes" id="UP000737113">
    <property type="component" value="Unassembled WGS sequence"/>
</dbReference>